<dbReference type="SUPFAM" id="SSF54001">
    <property type="entry name" value="Cysteine proteinases"/>
    <property type="match status" value="1"/>
</dbReference>
<keyword evidence="2" id="KW-0645">Protease</keyword>
<keyword evidence="6" id="KW-1185">Reference proteome</keyword>
<name>A0A914D4E2_9BILA</name>
<keyword evidence="3" id="KW-0378">Hydrolase</keyword>
<feature type="compositionally biased region" description="Low complexity" evidence="4">
    <location>
        <begin position="132"/>
        <end position="143"/>
    </location>
</feature>
<evidence type="ECO:0000256" key="2">
    <source>
        <dbReference type="ARBA" id="ARBA00022670"/>
    </source>
</evidence>
<dbReference type="GO" id="GO:0006508">
    <property type="term" value="P:proteolysis"/>
    <property type="evidence" value="ECO:0007669"/>
    <property type="project" value="UniProtKB-KW"/>
</dbReference>
<sequence>MLDYLSQMAKIRADLGSLKDHEHYDYLGTELGKNHYRLASSRCDSSRAKDPRSLPEDKNCALSGPSGHESPESTFGTGILTRKEQELSQQDEAIRDVLLNFSGPSGPEPSKPSLLARGGRPRMEQPSEHLISSSTHTSVYSSPPTQIAANKMNLASQVSEIDNLIVPSKELPQIQGNKLIILVLLCNSLICAFDGCTRQYTGKDTSTARSVIRHLARDHAKTVEIDYRFLLFHCSRTRSLPNQKCPTSCDHRAPKIRHPKLRSVTNPILISTKTVNLDEKTLDPEDLCLSPSAVDLKKLADPNGWLDDSIIMNYLNEHIILLDKKAIIIDPLLWEKENFKGSSKKYARPKFREDWSRAVFPIHQGGNHWVLAIAEKQGEVLFYNTMGGVLFPEVESKLKKIVQEIRSDASTVVIKRVNPKTFYIQLDGNSCGPARCLLAERIVHAAITGASPTLKFTLYETKEWRKHALIYFKNKLPDVVVTPSQDPKLAARPKNFSKKEEPIPTSKHKIVSKPILHTSQHHKYSQNSASLPTQQNQPKGKQLTLPVKVYQTIKSELNKHQTWEEFSKTCFKLTAMIKCLKEGKDPFIETNLHLQRMKSKKSEQRQVKDPIADVKPPTTSYIMKLYNRHKKKAIEEIVGKSSIQCEIDPKTVTEFFKNLYKATGCKRFTEFEKVVEKPARLNKVMMALASTLPYSEAPSIKLQTRRKNWRPHGLTCLTPLGLFRTMPSYKLSKVLASQTTSSASSVTYILTRPPPSQTRRPSSPTLFNLAIEPILRCFKSQFQDSLKLHDVSIGPLAFADDLAIVGKTVEELQCMLNTIDRLAKNRGLRFNAKKCASLHISKGQIHPTKFKICGEEISTLKDHDHYVYLGTELGKNVRSNLKAKAEQILDDLKRIEESMLAPWQKIDAIKVFIITKMIHSIRHGDPYIGDLKELDRAIKFTVRTCCKLPHLGTPEHYIYGSIEKGGLGIASLEEEYHLQSLNSISRLLYSQDPKIRTYFNRFIKSSAKKWLGKGQLDVTKEEICDLLNGKTTEGYNPFVANHESHTLISRIRRSTRALGHKKRGFMKCQFYYDNDELLLAIQIVDGKDYTLSPRQKFKFYALLRKLLVENHIYILNSSKYKLAGSSTKSIQLCSESSNFNKKGHGITFSGYNFIHKARLGLHVLNGSNRLTKERKQKTPEEMKCRRCGYDRETLNHVLSHCFVTMDLK</sequence>
<dbReference type="InterPro" id="IPR003653">
    <property type="entry name" value="Peptidase_C48_C"/>
</dbReference>
<dbReference type="Gene3D" id="3.40.395.10">
    <property type="entry name" value="Adenoviral Proteinase, Chain A"/>
    <property type="match status" value="1"/>
</dbReference>
<feature type="compositionally biased region" description="Basic and acidic residues" evidence="4">
    <location>
        <begin position="44"/>
        <end position="59"/>
    </location>
</feature>
<dbReference type="InterPro" id="IPR043502">
    <property type="entry name" value="DNA/RNA_pol_sf"/>
</dbReference>
<proteinExistence type="inferred from homology"/>
<feature type="region of interest" description="Disordered" evidence="4">
    <location>
        <begin position="100"/>
        <end position="143"/>
    </location>
</feature>
<dbReference type="InterPro" id="IPR000477">
    <property type="entry name" value="RT_dom"/>
</dbReference>
<dbReference type="Proteomes" id="UP000887540">
    <property type="component" value="Unplaced"/>
</dbReference>
<dbReference type="PANTHER" id="PTHR35450:SF2">
    <property type="entry name" value="REVERSE TRANSCRIPTASE DOMAIN-CONTAINING PROTEIN"/>
    <property type="match status" value="1"/>
</dbReference>
<evidence type="ECO:0000259" key="5">
    <source>
        <dbReference type="PROSITE" id="PS50600"/>
    </source>
</evidence>
<organism evidence="6 7">
    <name type="scientific">Acrobeloides nanus</name>
    <dbReference type="NCBI Taxonomy" id="290746"/>
    <lineage>
        <taxon>Eukaryota</taxon>
        <taxon>Metazoa</taxon>
        <taxon>Ecdysozoa</taxon>
        <taxon>Nematoda</taxon>
        <taxon>Chromadorea</taxon>
        <taxon>Rhabditida</taxon>
        <taxon>Tylenchina</taxon>
        <taxon>Cephalobomorpha</taxon>
        <taxon>Cephaloboidea</taxon>
        <taxon>Cephalobidae</taxon>
        <taxon>Acrobeloides</taxon>
    </lineage>
</organism>
<dbReference type="PROSITE" id="PS50600">
    <property type="entry name" value="ULP_PROTEASE"/>
    <property type="match status" value="1"/>
</dbReference>
<dbReference type="InterPro" id="IPR038765">
    <property type="entry name" value="Papain-like_cys_pep_sf"/>
</dbReference>
<dbReference type="Pfam" id="PF00078">
    <property type="entry name" value="RVT_1"/>
    <property type="match status" value="1"/>
</dbReference>
<evidence type="ECO:0000313" key="7">
    <source>
        <dbReference type="WBParaSite" id="ACRNAN_scaffold1829.g32245.t1"/>
    </source>
</evidence>
<evidence type="ECO:0000256" key="1">
    <source>
        <dbReference type="ARBA" id="ARBA00005234"/>
    </source>
</evidence>
<dbReference type="WBParaSite" id="ACRNAN_scaffold1829.g32245.t1">
    <property type="protein sequence ID" value="ACRNAN_scaffold1829.g32245.t1"/>
    <property type="gene ID" value="ACRNAN_scaffold1829.g32245"/>
</dbReference>
<feature type="compositionally biased region" description="Polar residues" evidence="4">
    <location>
        <begin position="525"/>
        <end position="539"/>
    </location>
</feature>
<accession>A0A914D4E2</accession>
<dbReference type="GO" id="GO:0008234">
    <property type="term" value="F:cysteine-type peptidase activity"/>
    <property type="evidence" value="ECO:0007669"/>
    <property type="project" value="InterPro"/>
</dbReference>
<evidence type="ECO:0000313" key="6">
    <source>
        <dbReference type="Proteomes" id="UP000887540"/>
    </source>
</evidence>
<feature type="domain" description="Ubiquitin-like protease family profile" evidence="5">
    <location>
        <begin position="289"/>
        <end position="442"/>
    </location>
</feature>
<evidence type="ECO:0000256" key="3">
    <source>
        <dbReference type="ARBA" id="ARBA00022801"/>
    </source>
</evidence>
<dbReference type="PANTHER" id="PTHR35450">
    <property type="entry name" value="REVERSE TRANSCRIPTASE DOMAIN-CONTAINING PROTEIN"/>
    <property type="match status" value="1"/>
</dbReference>
<dbReference type="SUPFAM" id="SSF56672">
    <property type="entry name" value="DNA/RNA polymerases"/>
    <property type="match status" value="1"/>
</dbReference>
<evidence type="ECO:0000256" key="4">
    <source>
        <dbReference type="SAM" id="MobiDB-lite"/>
    </source>
</evidence>
<protein>
    <submittedName>
        <fullName evidence="7">Ubiquitin-like protease family profile domain-containing protein</fullName>
    </submittedName>
</protein>
<dbReference type="Pfam" id="PF02902">
    <property type="entry name" value="Peptidase_C48"/>
    <property type="match status" value="1"/>
</dbReference>
<comment type="similarity">
    <text evidence="1">Belongs to the peptidase C48 family.</text>
</comment>
<feature type="region of interest" description="Disordered" evidence="4">
    <location>
        <begin position="521"/>
        <end position="542"/>
    </location>
</feature>
<dbReference type="AlphaFoldDB" id="A0A914D4E2"/>
<feature type="region of interest" description="Disordered" evidence="4">
    <location>
        <begin position="42"/>
        <end position="75"/>
    </location>
</feature>
<reference evidence="7" key="1">
    <citation type="submission" date="2022-11" db="UniProtKB">
        <authorList>
            <consortium name="WormBaseParasite"/>
        </authorList>
    </citation>
    <scope>IDENTIFICATION</scope>
</reference>